<evidence type="ECO:0000259" key="14">
    <source>
        <dbReference type="Pfam" id="PF02163"/>
    </source>
</evidence>
<dbReference type="PANTHER" id="PTHR35864">
    <property type="entry name" value="ZINC METALLOPROTEASE MJ0611-RELATED"/>
    <property type="match status" value="1"/>
</dbReference>
<feature type="domain" description="Peptidase M50" evidence="14">
    <location>
        <begin position="9"/>
        <end position="112"/>
    </location>
</feature>
<proteinExistence type="inferred from homology"/>
<keyword evidence="10 13" id="KW-1133">Transmembrane helix</keyword>
<accession>A0A1F7WEP8</accession>
<evidence type="ECO:0000256" key="8">
    <source>
        <dbReference type="ARBA" id="ARBA00022801"/>
    </source>
</evidence>
<evidence type="ECO:0000256" key="6">
    <source>
        <dbReference type="ARBA" id="ARBA00022692"/>
    </source>
</evidence>
<comment type="subcellular location">
    <subcellularLocation>
        <location evidence="2">Cell membrane</location>
        <topology evidence="2">Multi-pass membrane protein</topology>
    </subcellularLocation>
</comment>
<evidence type="ECO:0000313" key="15">
    <source>
        <dbReference type="EMBL" id="OGM01291.1"/>
    </source>
</evidence>
<dbReference type="InterPro" id="IPR044537">
    <property type="entry name" value="Rip2-like"/>
</dbReference>
<comment type="similarity">
    <text evidence="3">Belongs to the peptidase M50B family.</text>
</comment>
<sequence length="214" mass="23170">MDLTFILVALLALYVSLTVHEFSHAFSAYLQGDQTAQRSGRLTLNPLAHIDPVGTVLVPLLGALSGFPLIGWAKPVPFNPHNLKNSRWGSVAVALAGPISNFVMAFVFLGLLRLAVINFALPQSNLLVVFLFLLVTVNVVLGIFNFIPVPPLDGSKLLHALLDAPQYRNLLITLETRGPLILMGLVLVDFILPVSILGRIFNTAVNTVFRLGGL</sequence>
<evidence type="ECO:0000256" key="9">
    <source>
        <dbReference type="ARBA" id="ARBA00022833"/>
    </source>
</evidence>
<dbReference type="InterPro" id="IPR052348">
    <property type="entry name" value="Metallopeptidase_M50B"/>
</dbReference>
<dbReference type="CDD" id="cd06158">
    <property type="entry name" value="S2P-M50_like_1"/>
    <property type="match status" value="1"/>
</dbReference>
<keyword evidence="7" id="KW-0479">Metal-binding</keyword>
<dbReference type="GO" id="GO:0005886">
    <property type="term" value="C:plasma membrane"/>
    <property type="evidence" value="ECO:0007669"/>
    <property type="project" value="UniProtKB-SubCell"/>
</dbReference>
<evidence type="ECO:0000256" key="4">
    <source>
        <dbReference type="ARBA" id="ARBA00022475"/>
    </source>
</evidence>
<dbReference type="EMBL" id="MGFG01000010">
    <property type="protein sequence ID" value="OGM01291.1"/>
    <property type="molecule type" value="Genomic_DNA"/>
</dbReference>
<evidence type="ECO:0000256" key="10">
    <source>
        <dbReference type="ARBA" id="ARBA00022989"/>
    </source>
</evidence>
<dbReference type="GO" id="GO:0008237">
    <property type="term" value="F:metallopeptidase activity"/>
    <property type="evidence" value="ECO:0007669"/>
    <property type="project" value="UniProtKB-KW"/>
</dbReference>
<dbReference type="Proteomes" id="UP000176988">
    <property type="component" value="Unassembled WGS sequence"/>
</dbReference>
<keyword evidence="9" id="KW-0862">Zinc</keyword>
<feature type="transmembrane region" description="Helical" evidence="13">
    <location>
        <begin position="126"/>
        <end position="147"/>
    </location>
</feature>
<keyword evidence="12 13" id="KW-0472">Membrane</keyword>
<feature type="domain" description="Peptidase M50" evidence="14">
    <location>
        <begin position="123"/>
        <end position="166"/>
    </location>
</feature>
<evidence type="ECO:0000313" key="16">
    <source>
        <dbReference type="Proteomes" id="UP000176988"/>
    </source>
</evidence>
<dbReference type="InterPro" id="IPR008915">
    <property type="entry name" value="Peptidase_M50"/>
</dbReference>
<dbReference type="PANTHER" id="PTHR35864:SF1">
    <property type="entry name" value="ZINC METALLOPROTEASE YWHC-RELATED"/>
    <property type="match status" value="1"/>
</dbReference>
<dbReference type="STRING" id="1802424.A2480_02085"/>
<feature type="transmembrane region" description="Helical" evidence="13">
    <location>
        <begin position="88"/>
        <end position="114"/>
    </location>
</feature>
<evidence type="ECO:0000256" key="1">
    <source>
        <dbReference type="ARBA" id="ARBA00001947"/>
    </source>
</evidence>
<feature type="transmembrane region" description="Helical" evidence="13">
    <location>
        <begin position="56"/>
        <end position="76"/>
    </location>
</feature>
<evidence type="ECO:0000256" key="3">
    <source>
        <dbReference type="ARBA" id="ARBA00007931"/>
    </source>
</evidence>
<feature type="transmembrane region" description="Helical" evidence="13">
    <location>
        <begin position="180"/>
        <end position="201"/>
    </location>
</feature>
<keyword evidence="5" id="KW-0645">Protease</keyword>
<evidence type="ECO:0000256" key="13">
    <source>
        <dbReference type="SAM" id="Phobius"/>
    </source>
</evidence>
<keyword evidence="8" id="KW-0378">Hydrolase</keyword>
<keyword evidence="4" id="KW-1003">Cell membrane</keyword>
<reference evidence="15 16" key="1">
    <citation type="journal article" date="2016" name="Nat. Commun.">
        <title>Thousands of microbial genomes shed light on interconnected biogeochemical processes in an aquifer system.</title>
        <authorList>
            <person name="Anantharaman K."/>
            <person name="Brown C.T."/>
            <person name="Hug L.A."/>
            <person name="Sharon I."/>
            <person name="Castelle C.J."/>
            <person name="Probst A.J."/>
            <person name="Thomas B.C."/>
            <person name="Singh A."/>
            <person name="Wilkins M.J."/>
            <person name="Karaoz U."/>
            <person name="Brodie E.L."/>
            <person name="Williams K.H."/>
            <person name="Hubbard S.S."/>
            <person name="Banfield J.F."/>
        </authorList>
    </citation>
    <scope>NUCLEOTIDE SEQUENCE [LARGE SCALE GENOMIC DNA]</scope>
</reference>
<dbReference type="GO" id="GO:0046872">
    <property type="term" value="F:metal ion binding"/>
    <property type="evidence" value="ECO:0007669"/>
    <property type="project" value="UniProtKB-KW"/>
</dbReference>
<keyword evidence="11" id="KW-0482">Metalloprotease</keyword>
<comment type="caution">
    <text evidence="15">The sequence shown here is derived from an EMBL/GenBank/DDBJ whole genome shotgun (WGS) entry which is preliminary data.</text>
</comment>
<evidence type="ECO:0000256" key="12">
    <source>
        <dbReference type="ARBA" id="ARBA00023136"/>
    </source>
</evidence>
<keyword evidence="6 13" id="KW-0812">Transmembrane</keyword>
<protein>
    <recommendedName>
        <fullName evidence="14">Peptidase M50 domain-containing protein</fullName>
    </recommendedName>
</protein>
<dbReference type="GO" id="GO:0006508">
    <property type="term" value="P:proteolysis"/>
    <property type="evidence" value="ECO:0007669"/>
    <property type="project" value="UniProtKB-KW"/>
</dbReference>
<comment type="cofactor">
    <cofactor evidence="1">
        <name>Zn(2+)</name>
        <dbReference type="ChEBI" id="CHEBI:29105"/>
    </cofactor>
</comment>
<evidence type="ECO:0000256" key="11">
    <source>
        <dbReference type="ARBA" id="ARBA00023049"/>
    </source>
</evidence>
<evidence type="ECO:0000256" key="2">
    <source>
        <dbReference type="ARBA" id="ARBA00004651"/>
    </source>
</evidence>
<dbReference type="Pfam" id="PF02163">
    <property type="entry name" value="Peptidase_M50"/>
    <property type="match status" value="2"/>
</dbReference>
<evidence type="ECO:0000256" key="7">
    <source>
        <dbReference type="ARBA" id="ARBA00022723"/>
    </source>
</evidence>
<evidence type="ECO:0000256" key="5">
    <source>
        <dbReference type="ARBA" id="ARBA00022670"/>
    </source>
</evidence>
<organism evidence="15 16">
    <name type="scientific">Candidatus Uhrbacteria bacterium RIFOXYC2_FULL_47_19</name>
    <dbReference type="NCBI Taxonomy" id="1802424"/>
    <lineage>
        <taxon>Bacteria</taxon>
        <taxon>Candidatus Uhriibacteriota</taxon>
    </lineage>
</organism>
<dbReference type="AlphaFoldDB" id="A0A1F7WEP8"/>
<gene>
    <name evidence="15" type="ORF">A2480_02085</name>
</gene>
<name>A0A1F7WEP8_9BACT</name>